<dbReference type="AlphaFoldDB" id="A0A653AC94"/>
<dbReference type="EMBL" id="UPXZ01000024">
    <property type="protein sequence ID" value="VBB45282.1"/>
    <property type="molecule type" value="Genomic_DNA"/>
</dbReference>
<sequence length="49" mass="5479">MSTTLNNQSHLILNQLTMEQNLITAQLTANDVKAIMDAFAVIQSNRYAK</sequence>
<gene>
    <name evidence="1" type="ORF">TRIP_D300162</name>
</gene>
<reference evidence="1" key="1">
    <citation type="submission" date="2018-07" db="EMBL/GenBank/DDBJ databases">
        <authorList>
            <consortium name="Genoscope - CEA"/>
            <person name="William W."/>
        </authorList>
    </citation>
    <scope>NUCLEOTIDE SEQUENCE</scope>
    <source>
        <strain evidence="1">IK1</strain>
    </source>
</reference>
<organism evidence="1">
    <name type="scientific">uncultured Paludibacter sp</name>
    <dbReference type="NCBI Taxonomy" id="497635"/>
    <lineage>
        <taxon>Bacteria</taxon>
        <taxon>Pseudomonadati</taxon>
        <taxon>Bacteroidota</taxon>
        <taxon>Bacteroidia</taxon>
        <taxon>Bacteroidales</taxon>
        <taxon>Paludibacteraceae</taxon>
        <taxon>Paludibacter</taxon>
        <taxon>environmental samples</taxon>
    </lineage>
</organism>
<evidence type="ECO:0000313" key="1">
    <source>
        <dbReference type="EMBL" id="VBB45282.1"/>
    </source>
</evidence>
<proteinExistence type="predicted"/>
<accession>A0A653AC94</accession>
<protein>
    <submittedName>
        <fullName evidence="1">Uncharacterized protein</fullName>
    </submittedName>
</protein>
<name>A0A653AC94_9BACT</name>